<dbReference type="EMBL" id="CP075587">
    <property type="protein sequence ID" value="QYF49077.1"/>
    <property type="molecule type" value="Genomic_DNA"/>
</dbReference>
<evidence type="ECO:0000256" key="2">
    <source>
        <dbReference type="ARBA" id="ARBA00004496"/>
    </source>
</evidence>
<evidence type="ECO:0000313" key="13">
    <source>
        <dbReference type="EMBL" id="QYF49077.1"/>
    </source>
</evidence>
<dbReference type="InterPro" id="IPR003385">
    <property type="entry name" value="Glyco_hydro_77"/>
</dbReference>
<comment type="subcellular location">
    <subcellularLocation>
        <location evidence="2">Cytoplasm</location>
    </subcellularLocation>
</comment>
<protein>
    <recommendedName>
        <fullName evidence="5 12">4-alpha-glucanotransferase</fullName>
        <ecNumber evidence="4 12">2.4.1.25</ecNumber>
    </recommendedName>
    <alternativeName>
        <fullName evidence="10 12">Amylomaltase</fullName>
    </alternativeName>
    <alternativeName>
        <fullName evidence="11 12">Disproportionating enzyme</fullName>
    </alternativeName>
</protein>
<evidence type="ECO:0000256" key="1">
    <source>
        <dbReference type="ARBA" id="ARBA00000439"/>
    </source>
</evidence>
<comment type="similarity">
    <text evidence="3 12">Belongs to the disproportionating enzyme family.</text>
</comment>
<proteinExistence type="inferred from homology"/>
<evidence type="ECO:0000256" key="12">
    <source>
        <dbReference type="RuleBase" id="RU361207"/>
    </source>
</evidence>
<dbReference type="Pfam" id="PF02446">
    <property type="entry name" value="Glyco_hydro_77"/>
    <property type="match status" value="1"/>
</dbReference>
<dbReference type="Gene3D" id="3.20.20.80">
    <property type="entry name" value="Glycosidases"/>
    <property type="match status" value="1"/>
</dbReference>
<dbReference type="NCBIfam" id="TIGR00217">
    <property type="entry name" value="malQ"/>
    <property type="match status" value="1"/>
</dbReference>
<evidence type="ECO:0000256" key="4">
    <source>
        <dbReference type="ARBA" id="ARBA00012560"/>
    </source>
</evidence>
<reference evidence="13 14" key="1">
    <citation type="journal article" date="2022" name="bioRxiv">
        <title>Ecology and evolution of chlamydial symbionts of arthropods.</title>
        <authorList>
            <person name="Halter T."/>
            <person name="Koestlbacher S."/>
            <person name="Collingro A."/>
            <person name="Sixt B.S."/>
            <person name="Toenshoff E.R."/>
            <person name="Hendrickx F."/>
            <person name="Kostanjsek R."/>
            <person name="Horn M."/>
        </authorList>
    </citation>
    <scope>NUCLEOTIDE SEQUENCE [LARGE SCALE GENOMIC DNA]</scope>
    <source>
        <strain evidence="13">W744xW776</strain>
    </source>
</reference>
<evidence type="ECO:0000256" key="6">
    <source>
        <dbReference type="ARBA" id="ARBA00022490"/>
    </source>
</evidence>
<dbReference type="InterPro" id="IPR017853">
    <property type="entry name" value="GH"/>
</dbReference>
<keyword evidence="6" id="KW-0963">Cytoplasm</keyword>
<organism evidence="13 14">
    <name type="scientific">Candidatus Rhabdochlamydia oedothoracis</name>
    <dbReference type="NCBI Taxonomy" id="2720720"/>
    <lineage>
        <taxon>Bacteria</taxon>
        <taxon>Pseudomonadati</taxon>
        <taxon>Chlamydiota</taxon>
        <taxon>Chlamydiia</taxon>
        <taxon>Parachlamydiales</taxon>
        <taxon>Candidatus Rhabdochlamydiaceae</taxon>
        <taxon>Candidatus Rhabdochlamydia</taxon>
    </lineage>
</organism>
<evidence type="ECO:0000256" key="3">
    <source>
        <dbReference type="ARBA" id="ARBA00005684"/>
    </source>
</evidence>
<comment type="catalytic activity">
    <reaction evidence="1 12">
        <text>Transfers a segment of a (1-&gt;4)-alpha-D-glucan to a new position in an acceptor, which may be glucose or a (1-&gt;4)-alpha-D-glucan.</text>
        <dbReference type="EC" id="2.4.1.25"/>
    </reaction>
</comment>
<accession>A0ABX8V670</accession>
<evidence type="ECO:0000256" key="9">
    <source>
        <dbReference type="ARBA" id="ARBA00023277"/>
    </source>
</evidence>
<dbReference type="EC" id="2.4.1.25" evidence="4 12"/>
<gene>
    <name evidence="13" type="ORF">RHABOEDO_001339</name>
</gene>
<dbReference type="GO" id="GO:0004134">
    <property type="term" value="F:4-alpha-glucanotransferase activity"/>
    <property type="evidence" value="ECO:0007669"/>
    <property type="project" value="UniProtKB-EC"/>
</dbReference>
<name>A0ABX8V670_9BACT</name>
<keyword evidence="8 12" id="KW-0808">Transferase</keyword>
<dbReference type="Proteomes" id="UP000826014">
    <property type="component" value="Chromosome"/>
</dbReference>
<dbReference type="PANTHER" id="PTHR32518">
    <property type="match status" value="1"/>
</dbReference>
<keyword evidence="14" id="KW-1185">Reference proteome</keyword>
<evidence type="ECO:0000256" key="11">
    <source>
        <dbReference type="ARBA" id="ARBA00031501"/>
    </source>
</evidence>
<dbReference type="NCBIfam" id="NF011081">
    <property type="entry name" value="PRK14508.1-4"/>
    <property type="match status" value="1"/>
</dbReference>
<evidence type="ECO:0000256" key="10">
    <source>
        <dbReference type="ARBA" id="ARBA00031423"/>
    </source>
</evidence>
<dbReference type="RefSeq" id="WP_215216932.1">
    <property type="nucleotide sequence ID" value="NZ_CP075587.1"/>
</dbReference>
<keyword evidence="9 12" id="KW-0119">Carbohydrate metabolism</keyword>
<dbReference type="SUPFAM" id="SSF51445">
    <property type="entry name" value="(Trans)glycosidases"/>
    <property type="match status" value="1"/>
</dbReference>
<dbReference type="PANTHER" id="PTHR32518:SF3">
    <property type="entry name" value="4-ALPHA-GLUCANOTRANSFERASE"/>
    <property type="match status" value="1"/>
</dbReference>
<sequence>MNPLSSITGKQWEKVAVKHHHGINLLLSALHSAQSCGIGEFFDLIPIIDWCKQIGFDVIQLLPLNTTDNDPSPYNPNSSCALSFIYLSLYALPFMEKIPDLKEKLIDFHKFNLSPKVSHADVLAHKLLWLRAYFDGVGTEITNSPAFLQFCEENHWVQSYALFKILKDQLGNTPCTTWPQELQLLSKEKREELLAKHRLEILFYTLLQFLCYEQLKKVKTHADECHVLLMGDIPILISKESVDVWQYPEYFDLNFAAGAPPDLFNLDGQYWGFPLFRWDAMRKNQFDWWIKRLKFAENFFDIFRIDHVLGFFRIWAIPLNHPAQEGYFIPANEAQASIQGQEMLKTLISNTTMLPIAEDLGVVASFIRPCLEELGICGTKVMRWERKWEEDGSFIPFKDYTPISLTTVSTHDSETLILWWQESPEEAKLFAATKNWVYSPLLSQKQRLEILWDSHHTPSLFHINLLQEYLSLFPALSWDNPLEDRINIPGKVLSTNWTFRFRPSVETLISHQGLSSILQNLAFSTAPPTEVL</sequence>
<evidence type="ECO:0000256" key="5">
    <source>
        <dbReference type="ARBA" id="ARBA00020295"/>
    </source>
</evidence>
<keyword evidence="7 12" id="KW-0328">Glycosyltransferase</keyword>
<evidence type="ECO:0000313" key="14">
    <source>
        <dbReference type="Proteomes" id="UP000826014"/>
    </source>
</evidence>
<evidence type="ECO:0000256" key="7">
    <source>
        <dbReference type="ARBA" id="ARBA00022676"/>
    </source>
</evidence>
<evidence type="ECO:0000256" key="8">
    <source>
        <dbReference type="ARBA" id="ARBA00022679"/>
    </source>
</evidence>